<dbReference type="InterPro" id="IPR018265">
    <property type="entry name" value="Ribosomal_bL35_CS"/>
</dbReference>
<dbReference type="InterPro" id="IPR001706">
    <property type="entry name" value="Ribosomal_bL35"/>
</dbReference>
<evidence type="ECO:0000256" key="5">
    <source>
        <dbReference type="HAMAP-Rule" id="MF_00514"/>
    </source>
</evidence>
<proteinExistence type="inferred from homology"/>
<dbReference type="GO" id="GO:0003735">
    <property type="term" value="F:structural constituent of ribosome"/>
    <property type="evidence" value="ECO:0007669"/>
    <property type="project" value="InterPro"/>
</dbReference>
<protein>
    <recommendedName>
        <fullName evidence="4 5">Large ribosomal subunit protein bL35</fullName>
    </recommendedName>
</protein>
<dbReference type="SUPFAM" id="SSF143034">
    <property type="entry name" value="L35p-like"/>
    <property type="match status" value="1"/>
</dbReference>
<gene>
    <name evidence="5 7" type="primary">rpmI</name>
    <name evidence="7" type="ORF">GCM10011309_26300</name>
</gene>
<dbReference type="GO" id="GO:0022625">
    <property type="term" value="C:cytosolic large ribosomal subunit"/>
    <property type="evidence" value="ECO:0007669"/>
    <property type="project" value="TreeGrafter"/>
</dbReference>
<evidence type="ECO:0000256" key="3">
    <source>
        <dbReference type="ARBA" id="ARBA00023274"/>
    </source>
</evidence>
<dbReference type="FunFam" id="4.10.410.60:FF:000001">
    <property type="entry name" value="50S ribosomal protein L35"/>
    <property type="match status" value="1"/>
</dbReference>
<dbReference type="PRINTS" id="PR00064">
    <property type="entry name" value="RIBOSOMALL35"/>
</dbReference>
<dbReference type="NCBIfam" id="TIGR00001">
    <property type="entry name" value="rpmI_bact"/>
    <property type="match status" value="1"/>
</dbReference>
<comment type="caution">
    <text evidence="7">The sequence shown here is derived from an EMBL/GenBank/DDBJ whole genome shotgun (WGS) entry which is preliminary data.</text>
</comment>
<organism evidence="7 8">
    <name type="scientific">Litorimonas cladophorae</name>
    <dbReference type="NCBI Taxonomy" id="1220491"/>
    <lineage>
        <taxon>Bacteria</taxon>
        <taxon>Pseudomonadati</taxon>
        <taxon>Pseudomonadota</taxon>
        <taxon>Alphaproteobacteria</taxon>
        <taxon>Maricaulales</taxon>
        <taxon>Robiginitomaculaceae</taxon>
    </lineage>
</organism>
<name>A0A918KSW9_9PROT</name>
<evidence type="ECO:0000256" key="2">
    <source>
        <dbReference type="ARBA" id="ARBA00022980"/>
    </source>
</evidence>
<keyword evidence="3 5" id="KW-0687">Ribonucleoprotein</keyword>
<comment type="similarity">
    <text evidence="1 5 6">Belongs to the bacterial ribosomal protein bL35 family.</text>
</comment>
<evidence type="ECO:0000256" key="4">
    <source>
        <dbReference type="ARBA" id="ARBA00071664"/>
    </source>
</evidence>
<dbReference type="Gene3D" id="4.10.410.60">
    <property type="match status" value="1"/>
</dbReference>
<evidence type="ECO:0000313" key="7">
    <source>
        <dbReference type="EMBL" id="GGX74862.1"/>
    </source>
</evidence>
<dbReference type="InterPro" id="IPR021137">
    <property type="entry name" value="Ribosomal_bL35-like"/>
</dbReference>
<evidence type="ECO:0000256" key="1">
    <source>
        <dbReference type="ARBA" id="ARBA00006598"/>
    </source>
</evidence>
<reference evidence="7 8" key="1">
    <citation type="journal article" date="2014" name="Int. J. Syst. Evol. Microbiol.">
        <title>Complete genome sequence of Corynebacterium casei LMG S-19264T (=DSM 44701T), isolated from a smear-ripened cheese.</title>
        <authorList>
            <consortium name="US DOE Joint Genome Institute (JGI-PGF)"/>
            <person name="Walter F."/>
            <person name="Albersmeier A."/>
            <person name="Kalinowski J."/>
            <person name="Ruckert C."/>
        </authorList>
    </citation>
    <scope>NUCLEOTIDE SEQUENCE [LARGE SCALE GENOMIC DNA]</scope>
    <source>
        <strain evidence="7 8">KCTC 23968</strain>
    </source>
</reference>
<dbReference type="PANTHER" id="PTHR33343:SF1">
    <property type="entry name" value="LARGE RIBOSOMAL SUBUNIT PROTEIN BL35M"/>
    <property type="match status" value="1"/>
</dbReference>
<evidence type="ECO:0000313" key="8">
    <source>
        <dbReference type="Proteomes" id="UP000600865"/>
    </source>
</evidence>
<dbReference type="Proteomes" id="UP000600865">
    <property type="component" value="Unassembled WGS sequence"/>
</dbReference>
<dbReference type="Pfam" id="PF01632">
    <property type="entry name" value="Ribosomal_L35p"/>
    <property type="match status" value="1"/>
</dbReference>
<dbReference type="EMBL" id="BMYV01000003">
    <property type="protein sequence ID" value="GGX74862.1"/>
    <property type="molecule type" value="Genomic_DNA"/>
</dbReference>
<sequence>METEMPKMKTKSGAKKRFKITKSGKVKAGQAGKRHGMIKRTNDQIRKLRGTTVLADCDAKVIKKKYMPYG</sequence>
<evidence type="ECO:0000256" key="6">
    <source>
        <dbReference type="RuleBase" id="RU000568"/>
    </source>
</evidence>
<keyword evidence="2 5" id="KW-0689">Ribosomal protein</keyword>
<dbReference type="AlphaFoldDB" id="A0A918KSW9"/>
<dbReference type="InterPro" id="IPR037229">
    <property type="entry name" value="Ribosomal_bL35_sf"/>
</dbReference>
<dbReference type="PANTHER" id="PTHR33343">
    <property type="entry name" value="54S RIBOSOMAL PROTEIN BL35M"/>
    <property type="match status" value="1"/>
</dbReference>
<accession>A0A918KSW9</accession>
<dbReference type="HAMAP" id="MF_00514">
    <property type="entry name" value="Ribosomal_bL35"/>
    <property type="match status" value="1"/>
</dbReference>
<dbReference type="PROSITE" id="PS00936">
    <property type="entry name" value="RIBOSOMAL_L35"/>
    <property type="match status" value="1"/>
</dbReference>
<dbReference type="GO" id="GO:0006412">
    <property type="term" value="P:translation"/>
    <property type="evidence" value="ECO:0007669"/>
    <property type="project" value="UniProtKB-UniRule"/>
</dbReference>
<keyword evidence="8" id="KW-1185">Reference proteome</keyword>